<sequence>MDGGEEIGHEHRKKKERWARMGGKEQQPATIWRQRGREEGKPGCRQWNCLAAKVAAVRRWPPAMDVGRARRCGRWDAPGVEERR</sequence>
<name>U5D4P5_AMBTC</name>
<dbReference type="Proteomes" id="UP000017836">
    <property type="component" value="Unassembled WGS sequence"/>
</dbReference>
<dbReference type="AlphaFoldDB" id="U5D4P5"/>
<dbReference type="HOGENOM" id="CLU_2530490_0_0_1"/>
<protein>
    <submittedName>
        <fullName evidence="2">Uncharacterized protein</fullName>
    </submittedName>
</protein>
<accession>U5D4P5</accession>
<dbReference type="Gramene" id="ERN16397">
    <property type="protein sequence ID" value="ERN16397"/>
    <property type="gene ID" value="AMTR_s00052p00129250"/>
</dbReference>
<keyword evidence="3" id="KW-1185">Reference proteome</keyword>
<reference evidence="3" key="1">
    <citation type="journal article" date="2013" name="Science">
        <title>The Amborella genome and the evolution of flowering plants.</title>
        <authorList>
            <consortium name="Amborella Genome Project"/>
        </authorList>
    </citation>
    <scope>NUCLEOTIDE SEQUENCE [LARGE SCALE GENOMIC DNA]</scope>
</reference>
<evidence type="ECO:0000313" key="2">
    <source>
        <dbReference type="EMBL" id="ERN16397.1"/>
    </source>
</evidence>
<gene>
    <name evidence="2" type="ORF">AMTR_s00052p00129250</name>
</gene>
<evidence type="ECO:0000256" key="1">
    <source>
        <dbReference type="SAM" id="MobiDB-lite"/>
    </source>
</evidence>
<proteinExistence type="predicted"/>
<dbReference type="EMBL" id="KI392446">
    <property type="protein sequence ID" value="ERN16397.1"/>
    <property type="molecule type" value="Genomic_DNA"/>
</dbReference>
<evidence type="ECO:0000313" key="3">
    <source>
        <dbReference type="Proteomes" id="UP000017836"/>
    </source>
</evidence>
<organism evidence="2 3">
    <name type="scientific">Amborella trichopoda</name>
    <dbReference type="NCBI Taxonomy" id="13333"/>
    <lineage>
        <taxon>Eukaryota</taxon>
        <taxon>Viridiplantae</taxon>
        <taxon>Streptophyta</taxon>
        <taxon>Embryophyta</taxon>
        <taxon>Tracheophyta</taxon>
        <taxon>Spermatophyta</taxon>
        <taxon>Magnoliopsida</taxon>
        <taxon>Amborellales</taxon>
        <taxon>Amborellaceae</taxon>
        <taxon>Amborella</taxon>
    </lineage>
</organism>
<feature type="region of interest" description="Disordered" evidence="1">
    <location>
        <begin position="1"/>
        <end position="43"/>
    </location>
</feature>